<sequence length="277" mass="29769">MPPLVLVGCTLVTNVCTSNAIFGSNHKVTSVTEVLAIPSLGLVHPVWMERFPWLCQGCTIRSVDGVLYDFGFFSGGSSTESVQENWSTLMDVTGATSIAHGHQVHGTKIFTHKTASAGLNLFPDCDGHVTNSAGVLLAVTTADCVPIFLVDAARRAIAVLHAGWRGIAAGILDYGIRALREHSGSWPMDLMMHLGPSICGACYEVGTEVFEVLGQPIPRQPSPIDLRRILAQKADKMGIPLTNITVSDHCTRCTESDLFSHRAGDMGRQVSYIGLRP</sequence>
<evidence type="ECO:0000256" key="1">
    <source>
        <dbReference type="ARBA" id="ARBA00000553"/>
    </source>
</evidence>
<dbReference type="InterPro" id="IPR038371">
    <property type="entry name" value="Cu_polyphenol_OxRdtase_sf"/>
</dbReference>
<dbReference type="PANTHER" id="PTHR30616:SF2">
    <property type="entry name" value="PURINE NUCLEOSIDE PHOSPHORYLASE LACC1"/>
    <property type="match status" value="1"/>
</dbReference>
<accession>A0A381QBW9</accession>
<proteinExistence type="inferred from homology"/>
<dbReference type="SUPFAM" id="SSF64438">
    <property type="entry name" value="CNF1/YfiH-like putative cysteine hydrolases"/>
    <property type="match status" value="1"/>
</dbReference>
<evidence type="ECO:0000256" key="5">
    <source>
        <dbReference type="ARBA" id="ARBA00022801"/>
    </source>
</evidence>
<evidence type="ECO:0000256" key="7">
    <source>
        <dbReference type="ARBA" id="ARBA00047989"/>
    </source>
</evidence>
<dbReference type="GO" id="GO:0017061">
    <property type="term" value="F:S-methyl-5-thioadenosine phosphorylase activity"/>
    <property type="evidence" value="ECO:0007669"/>
    <property type="project" value="UniProtKB-EC"/>
</dbReference>
<evidence type="ECO:0000256" key="3">
    <source>
        <dbReference type="ARBA" id="ARBA00022679"/>
    </source>
</evidence>
<dbReference type="AlphaFoldDB" id="A0A381QBW9"/>
<name>A0A381QBW9_9ZZZZ</name>
<organism evidence="10">
    <name type="scientific">marine metagenome</name>
    <dbReference type="NCBI Taxonomy" id="408172"/>
    <lineage>
        <taxon>unclassified sequences</taxon>
        <taxon>metagenomes</taxon>
        <taxon>ecological metagenomes</taxon>
    </lineage>
</organism>
<dbReference type="EMBL" id="UINC01001294">
    <property type="protein sequence ID" value="SUZ76835.1"/>
    <property type="molecule type" value="Genomic_DNA"/>
</dbReference>
<evidence type="ECO:0000256" key="2">
    <source>
        <dbReference type="ARBA" id="ARBA00007353"/>
    </source>
</evidence>
<evidence type="ECO:0000256" key="4">
    <source>
        <dbReference type="ARBA" id="ARBA00022723"/>
    </source>
</evidence>
<dbReference type="InterPro" id="IPR003730">
    <property type="entry name" value="Cu_polyphenol_OxRdtase"/>
</dbReference>
<dbReference type="PANTHER" id="PTHR30616">
    <property type="entry name" value="UNCHARACTERIZED PROTEIN YFIH"/>
    <property type="match status" value="1"/>
</dbReference>
<comment type="catalytic activity">
    <reaction evidence="9">
        <text>S-methyl-5'-thioadenosine + phosphate = 5-(methylsulfanyl)-alpha-D-ribose 1-phosphate + adenine</text>
        <dbReference type="Rhea" id="RHEA:11852"/>
        <dbReference type="ChEBI" id="CHEBI:16708"/>
        <dbReference type="ChEBI" id="CHEBI:17509"/>
        <dbReference type="ChEBI" id="CHEBI:43474"/>
        <dbReference type="ChEBI" id="CHEBI:58533"/>
        <dbReference type="EC" id="2.4.2.28"/>
    </reaction>
    <physiologicalReaction direction="left-to-right" evidence="9">
        <dbReference type="Rhea" id="RHEA:11853"/>
    </physiologicalReaction>
</comment>
<protein>
    <recommendedName>
        <fullName evidence="11">Purine nucleoside phosphorylase</fullName>
    </recommendedName>
</protein>
<keyword evidence="5" id="KW-0378">Hydrolase</keyword>
<evidence type="ECO:0000256" key="9">
    <source>
        <dbReference type="ARBA" id="ARBA00049893"/>
    </source>
</evidence>
<reference evidence="10" key="1">
    <citation type="submission" date="2018-05" db="EMBL/GenBank/DDBJ databases">
        <authorList>
            <person name="Lanie J.A."/>
            <person name="Ng W.-L."/>
            <person name="Kazmierczak K.M."/>
            <person name="Andrzejewski T.M."/>
            <person name="Davidsen T.M."/>
            <person name="Wayne K.J."/>
            <person name="Tettelin H."/>
            <person name="Glass J.I."/>
            <person name="Rusch D."/>
            <person name="Podicherti R."/>
            <person name="Tsui H.-C.T."/>
            <person name="Winkler M.E."/>
        </authorList>
    </citation>
    <scope>NUCLEOTIDE SEQUENCE</scope>
</reference>
<dbReference type="Gene3D" id="3.60.140.10">
    <property type="entry name" value="CNF1/YfiH-like putative cysteine hydrolases"/>
    <property type="match status" value="1"/>
</dbReference>
<comment type="catalytic activity">
    <reaction evidence="7">
        <text>adenosine + H2O + H(+) = inosine + NH4(+)</text>
        <dbReference type="Rhea" id="RHEA:24408"/>
        <dbReference type="ChEBI" id="CHEBI:15377"/>
        <dbReference type="ChEBI" id="CHEBI:15378"/>
        <dbReference type="ChEBI" id="CHEBI:16335"/>
        <dbReference type="ChEBI" id="CHEBI:17596"/>
        <dbReference type="ChEBI" id="CHEBI:28938"/>
        <dbReference type="EC" id="3.5.4.4"/>
    </reaction>
    <physiologicalReaction direction="left-to-right" evidence="7">
        <dbReference type="Rhea" id="RHEA:24409"/>
    </physiologicalReaction>
</comment>
<comment type="similarity">
    <text evidence="2">Belongs to the purine nucleoside phosphorylase YfiH/LACC1 family.</text>
</comment>
<keyword evidence="3" id="KW-0808">Transferase</keyword>
<evidence type="ECO:0008006" key="11">
    <source>
        <dbReference type="Google" id="ProtNLM"/>
    </source>
</evidence>
<keyword evidence="6" id="KW-0862">Zinc</keyword>
<dbReference type="CDD" id="cd16833">
    <property type="entry name" value="YfiH"/>
    <property type="match status" value="1"/>
</dbReference>
<dbReference type="GO" id="GO:0016787">
    <property type="term" value="F:hydrolase activity"/>
    <property type="evidence" value="ECO:0007669"/>
    <property type="project" value="UniProtKB-KW"/>
</dbReference>
<comment type="catalytic activity">
    <reaction evidence="8">
        <text>adenosine + phosphate = alpha-D-ribose 1-phosphate + adenine</text>
        <dbReference type="Rhea" id="RHEA:27642"/>
        <dbReference type="ChEBI" id="CHEBI:16335"/>
        <dbReference type="ChEBI" id="CHEBI:16708"/>
        <dbReference type="ChEBI" id="CHEBI:43474"/>
        <dbReference type="ChEBI" id="CHEBI:57720"/>
        <dbReference type="EC" id="2.4.2.1"/>
    </reaction>
    <physiologicalReaction direction="left-to-right" evidence="8">
        <dbReference type="Rhea" id="RHEA:27643"/>
    </physiologicalReaction>
</comment>
<dbReference type="Pfam" id="PF02578">
    <property type="entry name" value="Cu-oxidase_4"/>
    <property type="match status" value="1"/>
</dbReference>
<evidence type="ECO:0000313" key="10">
    <source>
        <dbReference type="EMBL" id="SUZ76835.1"/>
    </source>
</evidence>
<gene>
    <name evidence="10" type="ORF">METZ01_LOCUS29689</name>
</gene>
<dbReference type="GO" id="GO:0005507">
    <property type="term" value="F:copper ion binding"/>
    <property type="evidence" value="ECO:0007669"/>
    <property type="project" value="TreeGrafter"/>
</dbReference>
<keyword evidence="4" id="KW-0479">Metal-binding</keyword>
<dbReference type="InterPro" id="IPR011324">
    <property type="entry name" value="Cytotoxic_necrot_fac-like_cat"/>
</dbReference>
<evidence type="ECO:0000256" key="6">
    <source>
        <dbReference type="ARBA" id="ARBA00022833"/>
    </source>
</evidence>
<comment type="catalytic activity">
    <reaction evidence="1">
        <text>inosine + phosphate = alpha-D-ribose 1-phosphate + hypoxanthine</text>
        <dbReference type="Rhea" id="RHEA:27646"/>
        <dbReference type="ChEBI" id="CHEBI:17368"/>
        <dbReference type="ChEBI" id="CHEBI:17596"/>
        <dbReference type="ChEBI" id="CHEBI:43474"/>
        <dbReference type="ChEBI" id="CHEBI:57720"/>
        <dbReference type="EC" id="2.4.2.1"/>
    </reaction>
    <physiologicalReaction direction="left-to-right" evidence="1">
        <dbReference type="Rhea" id="RHEA:27647"/>
    </physiologicalReaction>
</comment>
<evidence type="ECO:0000256" key="8">
    <source>
        <dbReference type="ARBA" id="ARBA00048968"/>
    </source>
</evidence>